<gene>
    <name evidence="1" type="ORF">GETHLI_26470</name>
</gene>
<name>A0ABQ5QIF2_9BACT</name>
<evidence type="ECO:0000313" key="1">
    <source>
        <dbReference type="EMBL" id="GLH74145.1"/>
    </source>
</evidence>
<proteinExistence type="predicted"/>
<organism evidence="1 2">
    <name type="scientific">Geothrix limicola</name>
    <dbReference type="NCBI Taxonomy" id="2927978"/>
    <lineage>
        <taxon>Bacteria</taxon>
        <taxon>Pseudomonadati</taxon>
        <taxon>Acidobacteriota</taxon>
        <taxon>Holophagae</taxon>
        <taxon>Holophagales</taxon>
        <taxon>Holophagaceae</taxon>
        <taxon>Geothrix</taxon>
    </lineage>
</organism>
<dbReference type="EMBL" id="BSDE01000005">
    <property type="protein sequence ID" value="GLH74145.1"/>
    <property type="molecule type" value="Genomic_DNA"/>
</dbReference>
<evidence type="ECO:0000313" key="2">
    <source>
        <dbReference type="Proteomes" id="UP001165069"/>
    </source>
</evidence>
<dbReference type="RefSeq" id="WP_285576099.1">
    <property type="nucleotide sequence ID" value="NZ_BSDE01000005.1"/>
</dbReference>
<dbReference type="Proteomes" id="UP001165069">
    <property type="component" value="Unassembled WGS sequence"/>
</dbReference>
<sequence>MSPLYELLPVIHQRRDAEQGYPLKQLMAVLDEQVGVVRQDIAQLYANWFIETCQDWAVPYLGDLVGYEPVHEAGEPGPVDTREGRLRNRFLIPRRAVANAVRDRRRKGTLAILEDLSRDVADWPARAVEFYKLLAWNQHLNHQRLWRGGTADLRRGEVLDLVDGPFDRLAHTVDVRRIDSGHGIGRFNIPSVGLYVWRLGSYPVTETPAYCLEEVGSQCYLFSVLGNDTPLFNKPQPEPSPTHIADELNLPVPIRRRAFESPVLVDGKLDHVEASTAYYAPSAEDTKSLAIWAPDWPKKGAPQPLPAPLIVPADLTDWTYRTVKGTVAVDPVLGRIVFPTGQLPKRGVRVSYRYGFSADMGGGEYRRTLRNPLGHKLYRVGANEDYTTLLAALGAWMAERADQPTAVVEVQESGVYTESLNLDLRAGESLQIRGASGTRPVLRLLDLQADMPDAFSVTGARGSRFSLDGFIVTGRGLRIYGPDPSTPIPAADAAKPTDPGDLCEVALRHCTLVPGWGLQCDCDPKHPNEASLELDNTQACIRIEHCILGSIYVVADEVKLDPVSIHIRDSIVDATSDDRVALGSATLPAAYARVSFIRSTVFGQVQTHAIELAENSLFTSTVRVARRQVGCMRFCHVPSGSRTPRRYHCQPDLAIQALGKNPPPADVALAREQMAPRFMSRRYGQPAYGQLAEGCAQELRRGADDESEMGAFHDLFQPQRAANLRVRLDEFTPAGMEAGILFAN</sequence>
<accession>A0ABQ5QIF2</accession>
<keyword evidence="2" id="KW-1185">Reference proteome</keyword>
<comment type="caution">
    <text evidence="1">The sequence shown here is derived from an EMBL/GenBank/DDBJ whole genome shotgun (WGS) entry which is preliminary data.</text>
</comment>
<protein>
    <recommendedName>
        <fullName evidence="3">Phage baseplate assembly protein</fullName>
    </recommendedName>
</protein>
<reference evidence="1 2" key="1">
    <citation type="journal article" date="2023" name="Antonie Van Leeuwenhoek">
        <title>Mesoterricola silvestris gen. nov., sp. nov., Mesoterricola sediminis sp. nov., Geothrix oryzae sp. nov., Geothrix edaphica sp. nov., Geothrix rubra sp. nov., and Geothrix limicola sp. nov., six novel members of Acidobacteriota isolated from soils.</title>
        <authorList>
            <person name="Itoh H."/>
            <person name="Sugisawa Y."/>
            <person name="Mise K."/>
            <person name="Xu Z."/>
            <person name="Kuniyasu M."/>
            <person name="Ushijima N."/>
            <person name="Kawano K."/>
            <person name="Kobayashi E."/>
            <person name="Shiratori Y."/>
            <person name="Masuda Y."/>
            <person name="Senoo K."/>
        </authorList>
    </citation>
    <scope>NUCLEOTIDE SEQUENCE [LARGE SCALE GENOMIC DNA]</scope>
    <source>
        <strain evidence="1 2">Red804</strain>
    </source>
</reference>
<evidence type="ECO:0008006" key="3">
    <source>
        <dbReference type="Google" id="ProtNLM"/>
    </source>
</evidence>